<dbReference type="AlphaFoldDB" id="A0A6I0EX06"/>
<organism evidence="3 4">
    <name type="scientific">Heliorestis acidaminivorans</name>
    <dbReference type="NCBI Taxonomy" id="553427"/>
    <lineage>
        <taxon>Bacteria</taxon>
        <taxon>Bacillati</taxon>
        <taxon>Bacillota</taxon>
        <taxon>Clostridia</taxon>
        <taxon>Eubacteriales</taxon>
        <taxon>Heliobacteriaceae</taxon>
        <taxon>Heliorestis</taxon>
    </lineage>
</organism>
<gene>
    <name evidence="3" type="primary">spoIIIAF</name>
    <name evidence="3" type="ORF">F9B85_11620</name>
</gene>
<evidence type="ECO:0000256" key="1">
    <source>
        <dbReference type="SAM" id="MobiDB-lite"/>
    </source>
</evidence>
<dbReference type="InterPro" id="IPR014245">
    <property type="entry name" value="Spore_III_AF"/>
</dbReference>
<accession>A0A6I0EX06</accession>
<feature type="compositionally biased region" description="Basic and acidic residues" evidence="1">
    <location>
        <begin position="167"/>
        <end position="176"/>
    </location>
</feature>
<dbReference type="NCBIfam" id="TIGR02896">
    <property type="entry name" value="spore_III_AF"/>
    <property type="match status" value="1"/>
</dbReference>
<evidence type="ECO:0000313" key="4">
    <source>
        <dbReference type="Proteomes" id="UP000468766"/>
    </source>
</evidence>
<dbReference type="Pfam" id="PF09581">
    <property type="entry name" value="Spore_III_AF"/>
    <property type="match status" value="1"/>
</dbReference>
<proteinExistence type="predicted"/>
<reference evidence="3 4" key="1">
    <citation type="submission" date="2019-10" db="EMBL/GenBank/DDBJ databases">
        <title>Whole-genome sequence of the extremophile Heliorestis acidaminivorans DSM 24790.</title>
        <authorList>
            <person name="Kyndt J.A."/>
            <person name="Meyer T.E."/>
        </authorList>
    </citation>
    <scope>NUCLEOTIDE SEQUENCE [LARGE SCALE GENOMIC DNA]</scope>
    <source>
        <strain evidence="3 4">DSM 24790</strain>
    </source>
</reference>
<keyword evidence="4" id="KW-1185">Reference proteome</keyword>
<keyword evidence="2" id="KW-0472">Membrane</keyword>
<feature type="region of interest" description="Disordered" evidence="1">
    <location>
        <begin position="160"/>
        <end position="195"/>
    </location>
</feature>
<name>A0A6I0EX06_9FIRM</name>
<feature type="transmembrane region" description="Helical" evidence="2">
    <location>
        <begin position="32"/>
        <end position="51"/>
    </location>
</feature>
<dbReference type="OrthoDB" id="1681124at2"/>
<protein>
    <submittedName>
        <fullName evidence="3">Stage III sporulation protein AF</fullName>
    </submittedName>
</protein>
<evidence type="ECO:0000313" key="3">
    <source>
        <dbReference type="EMBL" id="KAB2951673.1"/>
    </source>
</evidence>
<comment type="caution">
    <text evidence="3">The sequence shown here is derived from an EMBL/GenBank/DDBJ whole genome shotgun (WGS) entry which is preliminary data.</text>
</comment>
<sequence>MEILREIIQQVILIILVGTILDMLMPNGRLQNLVRLVVGLFIMVAILNPIMSFMHHQDWSQTLSQQALPEEITSGYEEIKRQGEGLRQQNYERAREEARFRLERQVEALASLKSGIKDAKAQIKLDGDDQKGIYEIRLHLSEESGSLFVPNQVAEVQIDPVGSTESTDSREPREAIESTEATTTMPSDEQVRAKEKNDLAAQLAQTLSGLYGVPIEKIQVTWD</sequence>
<evidence type="ECO:0000256" key="2">
    <source>
        <dbReference type="SAM" id="Phobius"/>
    </source>
</evidence>
<dbReference type="Proteomes" id="UP000468766">
    <property type="component" value="Unassembled WGS sequence"/>
</dbReference>
<dbReference type="EMBL" id="WBXO01000010">
    <property type="protein sequence ID" value="KAB2951673.1"/>
    <property type="molecule type" value="Genomic_DNA"/>
</dbReference>
<keyword evidence="2" id="KW-0812">Transmembrane</keyword>
<keyword evidence="2" id="KW-1133">Transmembrane helix</keyword>